<dbReference type="STRING" id="670482.SAMN04488542_109120"/>
<keyword evidence="2" id="KW-1185">Reference proteome</keyword>
<dbReference type="Proteomes" id="UP000198972">
    <property type="component" value="Unassembled WGS sequence"/>
</dbReference>
<protein>
    <submittedName>
        <fullName evidence="1">Uncharacterized protein</fullName>
    </submittedName>
</protein>
<accession>A0A1G7KFZ5</accession>
<proteinExistence type="predicted"/>
<reference evidence="1 2" key="1">
    <citation type="submission" date="2016-10" db="EMBL/GenBank/DDBJ databases">
        <authorList>
            <person name="de Groot N.N."/>
        </authorList>
    </citation>
    <scope>NUCLEOTIDE SEQUENCE [LARGE SCALE GENOMIC DNA]</scope>
    <source>
        <strain evidence="1 2">DSM 28129</strain>
    </source>
</reference>
<organism evidence="1 2">
    <name type="scientific">Fontibacillus panacisegetis</name>
    <dbReference type="NCBI Taxonomy" id="670482"/>
    <lineage>
        <taxon>Bacteria</taxon>
        <taxon>Bacillati</taxon>
        <taxon>Bacillota</taxon>
        <taxon>Bacilli</taxon>
        <taxon>Bacillales</taxon>
        <taxon>Paenibacillaceae</taxon>
        <taxon>Fontibacillus</taxon>
    </lineage>
</organism>
<name>A0A1G7KFZ5_9BACL</name>
<evidence type="ECO:0000313" key="2">
    <source>
        <dbReference type="Proteomes" id="UP000198972"/>
    </source>
</evidence>
<evidence type="ECO:0000313" key="1">
    <source>
        <dbReference type="EMBL" id="SDF35759.1"/>
    </source>
</evidence>
<dbReference type="AlphaFoldDB" id="A0A1G7KFZ5"/>
<dbReference type="OrthoDB" id="2630375at2"/>
<dbReference type="EMBL" id="FNBG01000009">
    <property type="protein sequence ID" value="SDF35759.1"/>
    <property type="molecule type" value="Genomic_DNA"/>
</dbReference>
<dbReference type="RefSeq" id="WP_091229177.1">
    <property type="nucleotide sequence ID" value="NZ_FNBG01000009.1"/>
</dbReference>
<gene>
    <name evidence="1" type="ORF">SAMN04488542_109120</name>
</gene>
<sequence length="104" mass="11962">MSNRQGRYNKLEVERSGLPVYIPRSSRLTSKPYRFAVLMSKSRCQRFDLPVNRGESPAAFLYAANAGTGTNDLTHRYYPLFDRTEAMADDESARLYPHEIMQPD</sequence>